<evidence type="ECO:0000313" key="3">
    <source>
        <dbReference type="Proteomes" id="UP001176940"/>
    </source>
</evidence>
<dbReference type="Gene3D" id="1.25.10.10">
    <property type="entry name" value="Leucine-rich Repeat Variant"/>
    <property type="match status" value="1"/>
</dbReference>
<accession>A0ABN9LQS3</accession>
<dbReference type="InterPro" id="IPR045478">
    <property type="entry name" value="Exportin-5_C"/>
</dbReference>
<comment type="caution">
    <text evidence="2">The sequence shown here is derived from an EMBL/GenBank/DDBJ whole genome shotgun (WGS) entry which is preliminary data.</text>
</comment>
<name>A0ABN9LQS3_9NEOB</name>
<proteinExistence type="predicted"/>
<sequence>MKVQRFLGLTLDSQDQKCRWPHEKIDRLHLQVLKGNLSPPKSMDVSITLLISAYSPLNWMDTPACQKAASLLCWPLLKQVVSSSLSSEAAICFFSNVLRGLQIHGQHESCNAALVNLAFQIYSSLRPQVPELRVVMEQIPEIHSDSLQQFDSRLLYPTQKQGEKRRRDHFRRLIAGIIGKPLGEQFRKEVHIRNLPSLFQKKVLHYNSDF</sequence>
<feature type="domain" description="Exportin-5 C-terminal" evidence="1">
    <location>
        <begin position="42"/>
        <end position="184"/>
    </location>
</feature>
<evidence type="ECO:0000313" key="2">
    <source>
        <dbReference type="EMBL" id="CAJ0943646.1"/>
    </source>
</evidence>
<gene>
    <name evidence="2" type="ORF">RIMI_LOCUS10071339</name>
</gene>
<organism evidence="2 3">
    <name type="scientific">Ranitomeya imitator</name>
    <name type="common">mimic poison frog</name>
    <dbReference type="NCBI Taxonomy" id="111125"/>
    <lineage>
        <taxon>Eukaryota</taxon>
        <taxon>Metazoa</taxon>
        <taxon>Chordata</taxon>
        <taxon>Craniata</taxon>
        <taxon>Vertebrata</taxon>
        <taxon>Euteleostomi</taxon>
        <taxon>Amphibia</taxon>
        <taxon>Batrachia</taxon>
        <taxon>Anura</taxon>
        <taxon>Neobatrachia</taxon>
        <taxon>Hyloidea</taxon>
        <taxon>Dendrobatidae</taxon>
        <taxon>Dendrobatinae</taxon>
        <taxon>Ranitomeya</taxon>
    </lineage>
</organism>
<evidence type="ECO:0000259" key="1">
    <source>
        <dbReference type="Pfam" id="PF19273"/>
    </source>
</evidence>
<dbReference type="EMBL" id="CAUEEQ010021472">
    <property type="protein sequence ID" value="CAJ0943646.1"/>
    <property type="molecule type" value="Genomic_DNA"/>
</dbReference>
<dbReference type="PANTHER" id="PTHR11223:SF3">
    <property type="entry name" value="EXPORTIN-5"/>
    <property type="match status" value="1"/>
</dbReference>
<keyword evidence="3" id="KW-1185">Reference proteome</keyword>
<protein>
    <recommendedName>
        <fullName evidence="1">Exportin-5 C-terminal domain-containing protein</fullName>
    </recommendedName>
</protein>
<dbReference type="InterPro" id="IPR045065">
    <property type="entry name" value="XPO1/5"/>
</dbReference>
<dbReference type="Pfam" id="PF19273">
    <property type="entry name" value="Exportin-5"/>
    <property type="match status" value="1"/>
</dbReference>
<dbReference type="InterPro" id="IPR011989">
    <property type="entry name" value="ARM-like"/>
</dbReference>
<dbReference type="Proteomes" id="UP001176940">
    <property type="component" value="Unassembled WGS sequence"/>
</dbReference>
<reference evidence="2" key="1">
    <citation type="submission" date="2023-07" db="EMBL/GenBank/DDBJ databases">
        <authorList>
            <person name="Stuckert A."/>
        </authorList>
    </citation>
    <scope>NUCLEOTIDE SEQUENCE</scope>
</reference>
<dbReference type="PANTHER" id="PTHR11223">
    <property type="entry name" value="EXPORTIN 1/5"/>
    <property type="match status" value="1"/>
</dbReference>